<evidence type="ECO:0000313" key="2">
    <source>
        <dbReference type="EMBL" id="RSH82948.1"/>
    </source>
</evidence>
<dbReference type="OrthoDB" id="2930561at2759"/>
<protein>
    <submittedName>
        <fullName evidence="2">Uncharacterized protein</fullName>
    </submittedName>
</protein>
<feature type="compositionally biased region" description="Low complexity" evidence="1">
    <location>
        <begin position="332"/>
        <end position="345"/>
    </location>
</feature>
<proteinExistence type="predicted"/>
<feature type="region of interest" description="Disordered" evidence="1">
    <location>
        <begin position="1"/>
        <end position="172"/>
    </location>
</feature>
<dbReference type="AlphaFoldDB" id="A0A427XVM2"/>
<comment type="caution">
    <text evidence="2">The sequence shown here is derived from an EMBL/GenBank/DDBJ whole genome shotgun (WGS) entry which is preliminary data.</text>
</comment>
<reference evidence="2 3" key="1">
    <citation type="submission" date="2018-11" db="EMBL/GenBank/DDBJ databases">
        <title>Genome sequence of Saitozyma podzolica DSM 27192.</title>
        <authorList>
            <person name="Aliyu H."/>
            <person name="Gorte O."/>
            <person name="Ochsenreither K."/>
        </authorList>
    </citation>
    <scope>NUCLEOTIDE SEQUENCE [LARGE SCALE GENOMIC DNA]</scope>
    <source>
        <strain evidence="2 3">DSM 27192</strain>
    </source>
</reference>
<feature type="compositionally biased region" description="Pro residues" evidence="1">
    <location>
        <begin position="297"/>
        <end position="316"/>
    </location>
</feature>
<feature type="compositionally biased region" description="Pro residues" evidence="1">
    <location>
        <begin position="346"/>
        <end position="356"/>
    </location>
</feature>
<dbReference type="STRING" id="1890683.A0A427XVM2"/>
<sequence>MPQMPTPGEGGPQMSAQIGAQMGVGMHHPGGAGPGQGHGSGQSAQQEQGQGNGSGLGQDNHGTGIALGQSIAGMTSGRMSHGHTSQHEAPGHGQPHMMSGLGEGSLMTWGGEGDEDGDGDFDASFGMSGTSQFTLPSGKRMSFDPSFLTGPSQSQPQQPQPPYDRPGPRNLASPLDLRQYLNRFMPSPYIRIRRVIRRPRRLRALWPAMPASINGHNSTITATTTLMAMAMARRHRMDRNTRGLNTDIPVCRDTTSLSAVPHPISRALCTTRRLCLTLLQHPPSTNLTISLSNLTPLTPPTPPHRTPTPNRTPSPPPRRHLSLPNPNPLIEQPPHFLLSPFLPSSPLAPQPTPTPPHSQSQSPNAVSPYAPEISAAGLSDAQRCTKAILQLQERETDMRDEDLVDVMAEFEGNVAAADTYLAIKREGLRKLWLQKVVKRRKMS</sequence>
<dbReference type="Proteomes" id="UP000279259">
    <property type="component" value="Unassembled WGS sequence"/>
</dbReference>
<gene>
    <name evidence="2" type="ORF">EHS25_005657</name>
</gene>
<feature type="compositionally biased region" description="Low complexity" evidence="1">
    <location>
        <begin position="286"/>
        <end position="296"/>
    </location>
</feature>
<evidence type="ECO:0000313" key="3">
    <source>
        <dbReference type="Proteomes" id="UP000279259"/>
    </source>
</evidence>
<evidence type="ECO:0000256" key="1">
    <source>
        <dbReference type="SAM" id="MobiDB-lite"/>
    </source>
</evidence>
<accession>A0A427XVM2</accession>
<name>A0A427XVM2_9TREE</name>
<feature type="compositionally biased region" description="Gly residues" evidence="1">
    <location>
        <begin position="28"/>
        <end position="40"/>
    </location>
</feature>
<keyword evidence="3" id="KW-1185">Reference proteome</keyword>
<dbReference type="EMBL" id="RSCD01000025">
    <property type="protein sequence ID" value="RSH82948.1"/>
    <property type="molecule type" value="Genomic_DNA"/>
</dbReference>
<organism evidence="2 3">
    <name type="scientific">Saitozyma podzolica</name>
    <dbReference type="NCBI Taxonomy" id="1890683"/>
    <lineage>
        <taxon>Eukaryota</taxon>
        <taxon>Fungi</taxon>
        <taxon>Dikarya</taxon>
        <taxon>Basidiomycota</taxon>
        <taxon>Agaricomycotina</taxon>
        <taxon>Tremellomycetes</taxon>
        <taxon>Tremellales</taxon>
        <taxon>Trimorphomycetaceae</taxon>
        <taxon>Saitozyma</taxon>
    </lineage>
</organism>
<feature type="compositionally biased region" description="Acidic residues" evidence="1">
    <location>
        <begin position="112"/>
        <end position="121"/>
    </location>
</feature>
<feature type="region of interest" description="Disordered" evidence="1">
    <location>
        <begin position="286"/>
        <end position="369"/>
    </location>
</feature>